<proteinExistence type="predicted"/>
<dbReference type="AlphaFoldDB" id="A0A8S0VJ51"/>
<dbReference type="Gramene" id="OE9A118997T1">
    <property type="protein sequence ID" value="OE9A118997C1"/>
    <property type="gene ID" value="OE9A118997"/>
</dbReference>
<comment type="caution">
    <text evidence="1">The sequence shown here is derived from an EMBL/GenBank/DDBJ whole genome shotgun (WGS) entry which is preliminary data.</text>
</comment>
<evidence type="ECO:0000313" key="1">
    <source>
        <dbReference type="EMBL" id="CAA3032270.1"/>
    </source>
</evidence>
<dbReference type="Proteomes" id="UP000594638">
    <property type="component" value="Unassembled WGS sequence"/>
</dbReference>
<reference evidence="1 2" key="1">
    <citation type="submission" date="2019-12" db="EMBL/GenBank/DDBJ databases">
        <authorList>
            <person name="Alioto T."/>
            <person name="Alioto T."/>
            <person name="Gomez Garrido J."/>
        </authorList>
    </citation>
    <scope>NUCLEOTIDE SEQUENCE [LARGE SCALE GENOMIC DNA]</scope>
</reference>
<protein>
    <submittedName>
        <fullName evidence="1">Uncharacterized protein</fullName>
    </submittedName>
</protein>
<dbReference type="EMBL" id="CACTIH010009549">
    <property type="protein sequence ID" value="CAA3032270.1"/>
    <property type="molecule type" value="Genomic_DNA"/>
</dbReference>
<organism evidence="1 2">
    <name type="scientific">Olea europaea subsp. europaea</name>
    <dbReference type="NCBI Taxonomy" id="158383"/>
    <lineage>
        <taxon>Eukaryota</taxon>
        <taxon>Viridiplantae</taxon>
        <taxon>Streptophyta</taxon>
        <taxon>Embryophyta</taxon>
        <taxon>Tracheophyta</taxon>
        <taxon>Spermatophyta</taxon>
        <taxon>Magnoliopsida</taxon>
        <taxon>eudicotyledons</taxon>
        <taxon>Gunneridae</taxon>
        <taxon>Pentapetalae</taxon>
        <taxon>asterids</taxon>
        <taxon>lamiids</taxon>
        <taxon>Lamiales</taxon>
        <taxon>Oleaceae</taxon>
        <taxon>Oleeae</taxon>
        <taxon>Olea</taxon>
    </lineage>
</organism>
<gene>
    <name evidence="1" type="ORF">OLEA9_A118997</name>
</gene>
<evidence type="ECO:0000313" key="2">
    <source>
        <dbReference type="Proteomes" id="UP000594638"/>
    </source>
</evidence>
<accession>A0A8S0VJ51</accession>
<keyword evidence="2" id="KW-1185">Reference proteome</keyword>
<name>A0A8S0VJ51_OLEEU</name>
<sequence>MLIFSSYGQEAILNFAIAGLKCGEYDVGGLLQVIVAVDELDKQVYYMAVVKFAVDVELQWTGNICRDGEDVNWSLPN</sequence>